<feature type="transmembrane region" description="Helical" evidence="1">
    <location>
        <begin position="22"/>
        <end position="41"/>
    </location>
</feature>
<evidence type="ECO:0000256" key="1">
    <source>
        <dbReference type="SAM" id="Phobius"/>
    </source>
</evidence>
<gene>
    <name evidence="2" type="ORF">LS74_010485</name>
</gene>
<dbReference type="EMBL" id="JRPE02000028">
    <property type="protein sequence ID" value="TLD91063.1"/>
    <property type="molecule type" value="Genomic_DNA"/>
</dbReference>
<proteinExistence type="predicted"/>
<accession>A0A4U8SVY4</accession>
<comment type="caution">
    <text evidence="2">The sequence shown here is derived from an EMBL/GenBank/DDBJ whole genome shotgun (WGS) entry which is preliminary data.</text>
</comment>
<sequence length="184" mass="22111">MGYADWHFFWKDFEENKGFRNAILTAIVLAFLIFIALFVWFKIEERKRDTVEMVFVEHILPHLLLELTEENLDKTILVAIQTLKSENNPLYEELEIMRQNYQIFLLHNDKPCTLDNKHGATGHYRVENPYKYTIQEIEKEIRWIEKGNKKTFTEIDNNIIINEFKKMDYLPIPSTSKIQYFCVK</sequence>
<dbReference type="Proteomes" id="UP000029921">
    <property type="component" value="Unassembled WGS sequence"/>
</dbReference>
<evidence type="ECO:0000313" key="3">
    <source>
        <dbReference type="Proteomes" id="UP000029921"/>
    </source>
</evidence>
<dbReference type="RefSeq" id="WP_138129135.1">
    <property type="nucleotide sequence ID" value="NZ_JRPE02000028.1"/>
</dbReference>
<dbReference type="AlphaFoldDB" id="A0A4U8SVY4"/>
<keyword evidence="1" id="KW-0472">Membrane</keyword>
<evidence type="ECO:0000313" key="2">
    <source>
        <dbReference type="EMBL" id="TLD91063.1"/>
    </source>
</evidence>
<protein>
    <submittedName>
        <fullName evidence="2">Uncharacterized protein</fullName>
    </submittedName>
</protein>
<keyword evidence="1" id="KW-0812">Transmembrane</keyword>
<organism evidence="2 3">
    <name type="scientific">Helicobacter magdeburgensis</name>
    <dbReference type="NCBI Taxonomy" id="471858"/>
    <lineage>
        <taxon>Bacteria</taxon>
        <taxon>Pseudomonadati</taxon>
        <taxon>Campylobacterota</taxon>
        <taxon>Epsilonproteobacteria</taxon>
        <taxon>Campylobacterales</taxon>
        <taxon>Helicobacteraceae</taxon>
        <taxon>Helicobacter</taxon>
    </lineage>
</organism>
<reference evidence="2 3" key="1">
    <citation type="journal article" date="2014" name="Genome Announc.">
        <title>Draft genome sequences of eight enterohepatic helicobacter species isolated from both laboratory and wild rodents.</title>
        <authorList>
            <person name="Sheh A."/>
            <person name="Shen Z."/>
            <person name="Fox J.G."/>
        </authorList>
    </citation>
    <scope>NUCLEOTIDE SEQUENCE [LARGE SCALE GENOMIC DNA]</scope>
    <source>
        <strain evidence="2 3">MIT 96-1001</strain>
    </source>
</reference>
<keyword evidence="3" id="KW-1185">Reference proteome</keyword>
<keyword evidence="1" id="KW-1133">Transmembrane helix</keyword>
<name>A0A4U8SVY4_9HELI</name>